<organism evidence="7 8">
    <name type="scientific">Vombatus ursinus</name>
    <name type="common">Common wombat</name>
    <dbReference type="NCBI Taxonomy" id="29139"/>
    <lineage>
        <taxon>Eukaryota</taxon>
        <taxon>Metazoa</taxon>
        <taxon>Chordata</taxon>
        <taxon>Craniata</taxon>
        <taxon>Vertebrata</taxon>
        <taxon>Euteleostomi</taxon>
        <taxon>Mammalia</taxon>
        <taxon>Metatheria</taxon>
        <taxon>Diprotodontia</taxon>
        <taxon>Vombatidae</taxon>
        <taxon>Vombatus</taxon>
    </lineage>
</organism>
<dbReference type="GO" id="GO:0051537">
    <property type="term" value="F:2 iron, 2 sulfur cluster binding"/>
    <property type="evidence" value="ECO:0007669"/>
    <property type="project" value="UniProtKB-KW"/>
</dbReference>
<dbReference type="GeneTree" id="ENSGT00390000004574"/>
<evidence type="ECO:0000256" key="1">
    <source>
        <dbReference type="ARBA" id="ARBA00022714"/>
    </source>
</evidence>
<keyword evidence="2" id="KW-0479">Metal-binding</keyword>
<dbReference type="AlphaFoldDB" id="A0A4X2KHC3"/>
<reference evidence="8" key="1">
    <citation type="submission" date="2018-12" db="EMBL/GenBank/DDBJ databases">
        <authorList>
            <person name="Yazar S."/>
        </authorList>
    </citation>
    <scope>NUCLEOTIDE SEQUENCE [LARGE SCALE GENOMIC DNA]</scope>
</reference>
<name>A0A4X2KHC3_VOMUR</name>
<dbReference type="InterPro" id="IPR052950">
    <property type="entry name" value="CISD"/>
</dbReference>
<accession>A0A4X2KHC3</accession>
<evidence type="ECO:0000313" key="8">
    <source>
        <dbReference type="Proteomes" id="UP000314987"/>
    </source>
</evidence>
<dbReference type="Ensembl" id="ENSVURT00010009862.1">
    <property type="protein sequence ID" value="ENSVURP00010008685.1"/>
    <property type="gene ID" value="ENSVURG00010006737.1"/>
</dbReference>
<dbReference type="PANTHER" id="PTHR46491:SF3">
    <property type="entry name" value="CDGSH IRON-SULFUR DOMAIN-CONTAINING PROTEIN 3, MITOCHONDRIAL"/>
    <property type="match status" value="1"/>
</dbReference>
<dbReference type="CTD" id="284106"/>
<dbReference type="PANTHER" id="PTHR46491">
    <property type="entry name" value="CDGSH IRON SULFUR DOMAIN PROTEIN HOMOLOG"/>
    <property type="match status" value="1"/>
</dbReference>
<feature type="domain" description="Iron-binding zinc finger CDGSH type" evidence="6">
    <location>
        <begin position="46"/>
        <end position="80"/>
    </location>
</feature>
<comment type="cofactor">
    <cofactor evidence="5">
        <name>[2Fe-2S] cluster</name>
        <dbReference type="ChEBI" id="CHEBI:190135"/>
    </cofactor>
</comment>
<dbReference type="InterPro" id="IPR018967">
    <property type="entry name" value="FeS-contain_CDGSH-typ"/>
</dbReference>
<evidence type="ECO:0000256" key="2">
    <source>
        <dbReference type="ARBA" id="ARBA00022723"/>
    </source>
</evidence>
<dbReference type="GO" id="GO:0005739">
    <property type="term" value="C:mitochondrion"/>
    <property type="evidence" value="ECO:0007669"/>
    <property type="project" value="Ensembl"/>
</dbReference>
<keyword evidence="4" id="KW-0411">Iron-sulfur</keyword>
<dbReference type="GO" id="GO:0046872">
    <property type="term" value="F:metal ion binding"/>
    <property type="evidence" value="ECO:0007669"/>
    <property type="project" value="UniProtKB-KW"/>
</dbReference>
<protein>
    <submittedName>
        <fullName evidence="7">CDGSH iron sulfur domain 3</fullName>
    </submittedName>
</protein>
<keyword evidence="3" id="KW-0408">Iron</keyword>
<reference evidence="7" key="3">
    <citation type="submission" date="2025-09" db="UniProtKB">
        <authorList>
            <consortium name="Ensembl"/>
        </authorList>
    </citation>
    <scope>IDENTIFICATION</scope>
</reference>
<evidence type="ECO:0000256" key="5">
    <source>
        <dbReference type="ARBA" id="ARBA00034078"/>
    </source>
</evidence>
<feature type="domain" description="Iron-binding zinc finger CDGSH type" evidence="6">
    <location>
        <begin position="84"/>
        <end position="121"/>
    </location>
</feature>
<dbReference type="RefSeq" id="XP_027728924.1">
    <property type="nucleotide sequence ID" value="XM_027873123.1"/>
</dbReference>
<dbReference type="Proteomes" id="UP000314987">
    <property type="component" value="Unassembled WGS sequence"/>
</dbReference>
<evidence type="ECO:0000313" key="7">
    <source>
        <dbReference type="Ensembl" id="ENSVURP00010008685.1"/>
    </source>
</evidence>
<dbReference type="OrthoDB" id="15717at2759"/>
<evidence type="ECO:0000259" key="6">
    <source>
        <dbReference type="SMART" id="SM00704"/>
    </source>
</evidence>
<dbReference type="Gene3D" id="3.40.5.90">
    <property type="entry name" value="CDGSH iron-sulfur domain, mitoNEET-type"/>
    <property type="match status" value="2"/>
</dbReference>
<keyword evidence="8" id="KW-1185">Reference proteome</keyword>
<dbReference type="GeneID" id="114051014"/>
<dbReference type="OMA" id="CRLFFSQ"/>
<dbReference type="SMART" id="SM00704">
    <property type="entry name" value="ZnF_CDGSH"/>
    <property type="match status" value="2"/>
</dbReference>
<dbReference type="GO" id="GO:0051604">
    <property type="term" value="P:protein maturation"/>
    <property type="evidence" value="ECO:0007669"/>
    <property type="project" value="Ensembl"/>
</dbReference>
<dbReference type="STRING" id="29139.ENSVURP00010008685"/>
<keyword evidence="1" id="KW-0001">2Fe-2S</keyword>
<dbReference type="Pfam" id="PF09360">
    <property type="entry name" value="zf-CDGSH"/>
    <property type="match status" value="1"/>
</dbReference>
<reference evidence="7" key="2">
    <citation type="submission" date="2025-08" db="UniProtKB">
        <authorList>
            <consortium name="Ensembl"/>
        </authorList>
    </citation>
    <scope>IDENTIFICATION</scope>
</reference>
<evidence type="ECO:0000256" key="3">
    <source>
        <dbReference type="ARBA" id="ARBA00023004"/>
    </source>
</evidence>
<proteinExistence type="predicted"/>
<evidence type="ECO:0000256" key="4">
    <source>
        <dbReference type="ARBA" id="ARBA00023014"/>
    </source>
</evidence>
<sequence>MTGVVARLQTVGSCAASAQLKWNQIRVFSSWLNKWFPRKKPVIAQKKPIKVFLKAGKTYKWCVCGRSKNQPYCDGSHFFQRTGLFPLRFKVEEDRSAVLCNCKATMKPPYCDGTHKSERIQNAQEGSPL</sequence>
<dbReference type="InterPro" id="IPR042216">
    <property type="entry name" value="MitoNEET_CISD"/>
</dbReference>
<gene>
    <name evidence="7" type="primary">CISD3</name>
</gene>